<name>A0A7X1ZAG8_9LACT</name>
<feature type="transmembrane region" description="Helical" evidence="1">
    <location>
        <begin position="105"/>
        <end position="127"/>
    </location>
</feature>
<sequence>MKKTIKYIIAIFLSLLYLFSLFLPNHENTWELQTNFFNGWQMMAKYPNGAIIFALGLLFCLISLVFFRKLVVPAFCALLSLFVLKTSLEIGGIDLLMTFGGKSEYGWGVLLGFLSGFLAITAWIVCFQGKVELDENAVIRWRLPAVVSAIYLLILAILTVKEKFKIISFLDWVALRNGDIAPFVLWLFLLIFLILLFVLSVKFFRRWSFALSLTLLVSFLHKYLDDFLAHLTHPISFWPLALLGGFALLLWGLALVKTVKIKENRK</sequence>
<proteinExistence type="predicted"/>
<keyword evidence="1" id="KW-1133">Transmembrane helix</keyword>
<feature type="transmembrane region" description="Helical" evidence="1">
    <location>
        <begin position="207"/>
        <end position="224"/>
    </location>
</feature>
<feature type="transmembrane region" description="Helical" evidence="1">
    <location>
        <begin position="236"/>
        <end position="256"/>
    </location>
</feature>
<evidence type="ECO:0000256" key="1">
    <source>
        <dbReference type="SAM" id="Phobius"/>
    </source>
</evidence>
<feature type="transmembrane region" description="Helical" evidence="1">
    <location>
        <begin position="180"/>
        <end position="200"/>
    </location>
</feature>
<reference evidence="2 3" key="1">
    <citation type="submission" date="2019-10" db="EMBL/GenBank/DDBJ databases">
        <authorList>
            <person name="Dong K."/>
        </authorList>
    </citation>
    <scope>NUCLEOTIDE SEQUENCE [LARGE SCALE GENOMIC DNA]</scope>
    <source>
        <strain evidence="2 3">DSM 28960</strain>
    </source>
</reference>
<keyword evidence="1" id="KW-0812">Transmembrane</keyword>
<dbReference type="EMBL" id="WITJ01000009">
    <property type="protein sequence ID" value="MQW39721.1"/>
    <property type="molecule type" value="Genomic_DNA"/>
</dbReference>
<feature type="transmembrane region" description="Helical" evidence="1">
    <location>
        <begin position="139"/>
        <end position="160"/>
    </location>
</feature>
<evidence type="ECO:0000313" key="3">
    <source>
        <dbReference type="Proteomes" id="UP000439550"/>
    </source>
</evidence>
<keyword evidence="3" id="KW-1185">Reference proteome</keyword>
<dbReference type="RefSeq" id="WP_153496392.1">
    <property type="nucleotide sequence ID" value="NZ_CBCRWP010000007.1"/>
</dbReference>
<organism evidence="2 3">
    <name type="scientific">Lactococcus hircilactis</name>
    <dbReference type="NCBI Taxonomy" id="1494462"/>
    <lineage>
        <taxon>Bacteria</taxon>
        <taxon>Bacillati</taxon>
        <taxon>Bacillota</taxon>
        <taxon>Bacilli</taxon>
        <taxon>Lactobacillales</taxon>
        <taxon>Streptococcaceae</taxon>
        <taxon>Lactococcus</taxon>
    </lineage>
</organism>
<gene>
    <name evidence="2" type="ORF">GHI93_07255</name>
</gene>
<feature type="transmembrane region" description="Helical" evidence="1">
    <location>
        <begin position="7"/>
        <end position="26"/>
    </location>
</feature>
<accession>A0A7X1ZAG8</accession>
<comment type="caution">
    <text evidence="2">The sequence shown here is derived from an EMBL/GenBank/DDBJ whole genome shotgun (WGS) entry which is preliminary data.</text>
</comment>
<protein>
    <submittedName>
        <fullName evidence="2">Uncharacterized protein</fullName>
    </submittedName>
</protein>
<evidence type="ECO:0000313" key="2">
    <source>
        <dbReference type="EMBL" id="MQW39721.1"/>
    </source>
</evidence>
<dbReference type="Proteomes" id="UP000439550">
    <property type="component" value="Unassembled WGS sequence"/>
</dbReference>
<feature type="transmembrane region" description="Helical" evidence="1">
    <location>
        <begin position="46"/>
        <end position="67"/>
    </location>
</feature>
<feature type="transmembrane region" description="Helical" evidence="1">
    <location>
        <begin position="74"/>
        <end position="93"/>
    </location>
</feature>
<keyword evidence="1" id="KW-0472">Membrane</keyword>
<dbReference type="AlphaFoldDB" id="A0A7X1ZAG8"/>